<dbReference type="OrthoDB" id="8638at2157"/>
<dbReference type="InterPro" id="IPR013320">
    <property type="entry name" value="ConA-like_dom_sf"/>
</dbReference>
<dbReference type="SUPFAM" id="SSF49899">
    <property type="entry name" value="Concanavalin A-like lectins/glucanases"/>
    <property type="match status" value="1"/>
</dbReference>
<feature type="domain" description="CBM6" evidence="4">
    <location>
        <begin position="54"/>
        <end position="190"/>
    </location>
</feature>
<dbReference type="SUPFAM" id="SSF49785">
    <property type="entry name" value="Galactose-binding domain-like"/>
    <property type="match status" value="2"/>
</dbReference>
<dbReference type="PROSITE" id="PS51175">
    <property type="entry name" value="CBM6"/>
    <property type="match status" value="2"/>
</dbReference>
<dbReference type="Gene3D" id="2.60.120.260">
    <property type="entry name" value="Galactose-binding domain-like"/>
    <property type="match status" value="2"/>
</dbReference>
<evidence type="ECO:0000313" key="7">
    <source>
        <dbReference type="Proteomes" id="UP000509241"/>
    </source>
</evidence>
<dbReference type="GO" id="GO:0004553">
    <property type="term" value="F:hydrolase activity, hydrolyzing O-glycosyl compounds"/>
    <property type="evidence" value="ECO:0007669"/>
    <property type="project" value="InterPro"/>
</dbReference>
<dbReference type="Gene3D" id="2.60.120.200">
    <property type="match status" value="1"/>
</dbReference>
<evidence type="ECO:0000259" key="5">
    <source>
        <dbReference type="PROSITE" id="PS51762"/>
    </source>
</evidence>
<dbReference type="InterPro" id="IPR000757">
    <property type="entry name" value="Beta-glucanase-like"/>
</dbReference>
<dbReference type="CDD" id="cd08023">
    <property type="entry name" value="GH16_laminarinase_like"/>
    <property type="match status" value="1"/>
</dbReference>
<dbReference type="SMART" id="SM00606">
    <property type="entry name" value="CBD_IV"/>
    <property type="match status" value="2"/>
</dbReference>
<dbReference type="Pfam" id="PF00722">
    <property type="entry name" value="Glyco_hydro_16"/>
    <property type="match status" value="1"/>
</dbReference>
<dbReference type="PROSITE" id="PS51318">
    <property type="entry name" value="TAT"/>
    <property type="match status" value="1"/>
</dbReference>
<dbReference type="AlphaFoldDB" id="A0A7D5GQJ0"/>
<evidence type="ECO:0000259" key="4">
    <source>
        <dbReference type="PROSITE" id="PS51175"/>
    </source>
</evidence>
<name>A0A7D5GQJ0_9EURY</name>
<organism evidence="6 7">
    <name type="scientific">Natrinema halophilum</name>
    <dbReference type="NCBI Taxonomy" id="1699371"/>
    <lineage>
        <taxon>Archaea</taxon>
        <taxon>Methanobacteriati</taxon>
        <taxon>Methanobacteriota</taxon>
        <taxon>Stenosarchaea group</taxon>
        <taxon>Halobacteria</taxon>
        <taxon>Halobacteriales</taxon>
        <taxon>Natrialbaceae</taxon>
        <taxon>Natrinema</taxon>
    </lineage>
</organism>
<evidence type="ECO:0000256" key="2">
    <source>
        <dbReference type="ARBA" id="ARBA00022729"/>
    </source>
</evidence>
<dbReference type="KEGG" id="haly:HYG82_02370"/>
<feature type="domain" description="GH16" evidence="5">
    <location>
        <begin position="370"/>
        <end position="629"/>
    </location>
</feature>
<proteinExistence type="inferred from homology"/>
<dbReference type="InterPro" id="IPR050546">
    <property type="entry name" value="Glycosyl_Hydrlase_16"/>
</dbReference>
<keyword evidence="7" id="KW-1185">Reference proteome</keyword>
<feature type="region of interest" description="Disordered" evidence="3">
    <location>
        <begin position="194"/>
        <end position="214"/>
    </location>
</feature>
<dbReference type="GO" id="GO:0005975">
    <property type="term" value="P:carbohydrate metabolic process"/>
    <property type="evidence" value="ECO:0007669"/>
    <property type="project" value="InterPro"/>
</dbReference>
<dbReference type="PANTHER" id="PTHR10963">
    <property type="entry name" value="GLYCOSYL HYDROLASE-RELATED"/>
    <property type="match status" value="1"/>
</dbReference>
<dbReference type="InterPro" id="IPR006311">
    <property type="entry name" value="TAT_signal"/>
</dbReference>
<dbReference type="InterPro" id="IPR008979">
    <property type="entry name" value="Galactose-bd-like_sf"/>
</dbReference>
<dbReference type="Pfam" id="PF03422">
    <property type="entry name" value="CBM_6"/>
    <property type="match status" value="2"/>
</dbReference>
<dbReference type="InterPro" id="IPR006584">
    <property type="entry name" value="Cellulose-bd_IV"/>
</dbReference>
<dbReference type="PANTHER" id="PTHR10963:SF55">
    <property type="entry name" value="GLYCOSIDE HYDROLASE FAMILY 16 PROTEIN"/>
    <property type="match status" value="1"/>
</dbReference>
<dbReference type="EMBL" id="CP058601">
    <property type="protein sequence ID" value="QLG47769.1"/>
    <property type="molecule type" value="Genomic_DNA"/>
</dbReference>
<keyword evidence="2" id="KW-0732">Signal</keyword>
<gene>
    <name evidence="6" type="ORF">HYG82_02370</name>
</gene>
<feature type="domain" description="CBM6" evidence="4">
    <location>
        <begin position="222"/>
        <end position="359"/>
    </location>
</feature>
<accession>A0A7D5GQJ0</accession>
<dbReference type="CDD" id="cd04080">
    <property type="entry name" value="CBM6_cellulase-like"/>
    <property type="match status" value="2"/>
</dbReference>
<sequence length="629" mass="68273">MHDGDNSNHESESTGNRLKRRYFLTTATAAAGTGVFSASGAATAFEGARHVIPGRIEAEDYDTDGSFWAYRDASTGNSGGAYRSDGVDIEEGGDNYNVGWTEAGEWLNYSATVESTGTYEVTAHVVSGGGGGTITLLRDQRSLTTFDIPDTGSWQSWTTVTREVNLDSGECMIAIHFDTGGTNIDWLEFSQVDGGRENADEGNTGDEDADEQSAYADHSFPGRIEAEEYDTGGQGVAYNDTTSGNAGGAYRSDGVDIEGGGDNYNIGWTEAGEWYEYTVDVTEGTYDLTANVASNAGGGAFRVEVDGTDVTGTITAPNTGGWQSWTRVTASDVSLSSGRQVVRIYVEDGGFNFDWIEAETGGDQPPEDGDGADNYPNLDGNSWQLVWNDEFDGRSIDSSKWSFATGGGCGQNGRLNTDCSWGNQEEQYYTNGDNAWVEGDRLIIEAREEAAPNGQNSYTSARLVSENKFEKQFGRVEVRARLPATQALWPAIWMLGQDIDSVSWPDCGEIDIMELTGDDTDTVHQTIHGPGYSGGGGISANYDINGDFSQEFHDFQLTWYDDLLKFWVDGNHVNTLTPSDVGGNEWVFNDQFFLLLNVAVGGLMPGYPDGRTQLPQRMEVEYVRVYDPV</sequence>
<evidence type="ECO:0000313" key="6">
    <source>
        <dbReference type="EMBL" id="QLG47769.1"/>
    </source>
</evidence>
<dbReference type="InterPro" id="IPR005084">
    <property type="entry name" value="CBM6"/>
</dbReference>
<reference evidence="6 7" key="1">
    <citation type="submission" date="2020-07" db="EMBL/GenBank/DDBJ databases">
        <authorList>
            <person name="Cui H."/>
        </authorList>
    </citation>
    <scope>NUCLEOTIDE SEQUENCE [LARGE SCALE GENOMIC DNA]</scope>
    <source>
        <strain evidence="6 7">YPL8</strain>
    </source>
</reference>
<dbReference type="Proteomes" id="UP000509241">
    <property type="component" value="Chromosome"/>
</dbReference>
<evidence type="ECO:0000256" key="3">
    <source>
        <dbReference type="SAM" id="MobiDB-lite"/>
    </source>
</evidence>
<protein>
    <submittedName>
        <fullName evidence="6">Carbohydrate-binding protein</fullName>
    </submittedName>
</protein>
<comment type="similarity">
    <text evidence="1">Belongs to the glycosyl hydrolase 16 family.</text>
</comment>
<evidence type="ECO:0000256" key="1">
    <source>
        <dbReference type="ARBA" id="ARBA00006865"/>
    </source>
</evidence>
<dbReference type="PROSITE" id="PS51762">
    <property type="entry name" value="GH16_2"/>
    <property type="match status" value="1"/>
</dbReference>
<dbReference type="GO" id="GO:0030246">
    <property type="term" value="F:carbohydrate binding"/>
    <property type="evidence" value="ECO:0007669"/>
    <property type="project" value="InterPro"/>
</dbReference>